<dbReference type="RefSeq" id="WP_225262670.1">
    <property type="nucleotide sequence ID" value="NZ_BMNH01000018.1"/>
</dbReference>
<dbReference type="Proteomes" id="UP000646523">
    <property type="component" value="Unassembled WGS sequence"/>
</dbReference>
<keyword evidence="2" id="KW-1185">Reference proteome</keyword>
<dbReference type="AlphaFoldDB" id="A0A917Z8D8"/>
<dbReference type="EMBL" id="BMNH01000018">
    <property type="protein sequence ID" value="GGO75956.1"/>
    <property type="molecule type" value="Genomic_DNA"/>
</dbReference>
<sequence>MSKRSNILNELSQGRRPLQEGIGWFKALPLDERRDVIRELSSYALQARAATEDAAESIARAGVKPTATPAVLISRGPIREQLAKIGNLPEAEMEKSFRILLALLSISDARRREIDCANGCTHSWHNLRD</sequence>
<proteinExistence type="predicted"/>
<name>A0A917Z8D8_9ACTN</name>
<reference evidence="1" key="2">
    <citation type="submission" date="2020-09" db="EMBL/GenBank/DDBJ databases">
        <authorList>
            <person name="Sun Q."/>
            <person name="Zhou Y."/>
        </authorList>
    </citation>
    <scope>NUCLEOTIDE SEQUENCE</scope>
    <source>
        <strain evidence="1">CGMCC 4.7368</strain>
    </source>
</reference>
<evidence type="ECO:0000313" key="1">
    <source>
        <dbReference type="EMBL" id="GGO75956.1"/>
    </source>
</evidence>
<evidence type="ECO:0000313" key="2">
    <source>
        <dbReference type="Proteomes" id="UP000646523"/>
    </source>
</evidence>
<organism evidence="1 2">
    <name type="scientific">Nonomuraea cavernae</name>
    <dbReference type="NCBI Taxonomy" id="2045107"/>
    <lineage>
        <taxon>Bacteria</taxon>
        <taxon>Bacillati</taxon>
        <taxon>Actinomycetota</taxon>
        <taxon>Actinomycetes</taxon>
        <taxon>Streptosporangiales</taxon>
        <taxon>Streptosporangiaceae</taxon>
        <taxon>Nonomuraea</taxon>
    </lineage>
</organism>
<dbReference type="InterPro" id="IPR046002">
    <property type="entry name" value="DUF5958"/>
</dbReference>
<dbReference type="Pfam" id="PF19383">
    <property type="entry name" value="DUF5958"/>
    <property type="match status" value="1"/>
</dbReference>
<protein>
    <submittedName>
        <fullName evidence="1">Uncharacterized protein</fullName>
    </submittedName>
</protein>
<comment type="caution">
    <text evidence="1">The sequence shown here is derived from an EMBL/GenBank/DDBJ whole genome shotgun (WGS) entry which is preliminary data.</text>
</comment>
<gene>
    <name evidence="1" type="ORF">GCM10012289_52240</name>
</gene>
<accession>A0A917Z8D8</accession>
<reference evidence="1" key="1">
    <citation type="journal article" date="2014" name="Int. J. Syst. Evol. Microbiol.">
        <title>Complete genome sequence of Corynebacterium casei LMG S-19264T (=DSM 44701T), isolated from a smear-ripened cheese.</title>
        <authorList>
            <consortium name="US DOE Joint Genome Institute (JGI-PGF)"/>
            <person name="Walter F."/>
            <person name="Albersmeier A."/>
            <person name="Kalinowski J."/>
            <person name="Ruckert C."/>
        </authorList>
    </citation>
    <scope>NUCLEOTIDE SEQUENCE</scope>
    <source>
        <strain evidence="1">CGMCC 4.7368</strain>
    </source>
</reference>